<keyword evidence="9" id="KW-1185">Reference proteome</keyword>
<dbReference type="SUPFAM" id="SSF52777">
    <property type="entry name" value="CoA-dependent acyltransferases"/>
    <property type="match status" value="2"/>
</dbReference>
<keyword evidence="3 5" id="KW-0012">Acyltransferase</keyword>
<keyword evidence="2 5" id="KW-0808">Transferase</keyword>
<name>A0A165D7D1_9BASI</name>
<dbReference type="Gene3D" id="3.30.559.10">
    <property type="entry name" value="Chloramphenicol acetyltransferase-like domain"/>
    <property type="match status" value="1"/>
</dbReference>
<evidence type="ECO:0000256" key="5">
    <source>
        <dbReference type="RuleBase" id="RU003801"/>
    </source>
</evidence>
<dbReference type="PANTHER" id="PTHR22589">
    <property type="entry name" value="CARNITINE O-ACYLTRANSFERASE"/>
    <property type="match status" value="1"/>
</dbReference>
<evidence type="ECO:0000256" key="1">
    <source>
        <dbReference type="ARBA" id="ARBA00005232"/>
    </source>
</evidence>
<accession>A0A165D7D1</accession>
<evidence type="ECO:0000256" key="4">
    <source>
        <dbReference type="PIRSR" id="PIRSR600542-1"/>
    </source>
</evidence>
<dbReference type="EMBL" id="KV424074">
    <property type="protein sequence ID" value="KZT52223.1"/>
    <property type="molecule type" value="Genomic_DNA"/>
</dbReference>
<protein>
    <submittedName>
        <fullName evidence="8">Acyltransferase ChoActase/COT/CPT</fullName>
    </submittedName>
</protein>
<sequence length="666" mass="75036">MFALHPPAGQQRLPTFHHQRSLPRLPVPPLRQTLDKYLKTLEPLLDEGELNGEGSKSEELRKREAWADEFEKGIGKELQERLIDVDRASQTNWLDDNFWIKKAYHEWRAPLIVNSNWWLLFHSDTSIPPNIADSPPAPGEFGEWQLRRAAWLTMRFLDFKAKVDREEIHPDSSRTGLWFNRPARSVFNLSRIPKPGCDVLSRKPALNEPGARSIMVMAKDWVYMVEVLSRDGDILETREIEARLAEVVKDVEERVKRGEKGEAVGVLSADDRDVWAKNREYLLTTSPDINRRAFTLVENSLFTLSLDAHTIPAPSSANFVPAPIEAHVRNTATSPDGLNRWYDKTLSVIVESSGRAGMMGEHSPCDALIPSIIVDYAIAEPIDLASFSEGPTKSKAGDVIFDAEVQGGRANKGWERVEWELDEKMKIEIEEAKGRAKAVVDDSDASQLWYDEYGSNWIKKTGKQSPDAYVQMALQLAFYKDQGFFSATYETASTRLFAHGRTDVIRTYSTDSRAFVRAMLDPSVSAEDRYKALSTAILSHNAYTRESSTGKGIDRHLMGLRLMLRDNESEGVKLLEDPLFSKSQEWKLSTSGLSEGSRFHGTGFGTVWPDGYGINYLTGGELIKFGIESKHSAPNTDTQRFKQHVVDSLRQMRQVCEDGAALSAKL</sequence>
<dbReference type="PROSITE" id="PS00439">
    <property type="entry name" value="ACYLTRANSF_C_1"/>
    <property type="match status" value="1"/>
</dbReference>
<evidence type="ECO:0000256" key="2">
    <source>
        <dbReference type="ARBA" id="ARBA00022679"/>
    </source>
</evidence>
<evidence type="ECO:0000313" key="8">
    <source>
        <dbReference type="EMBL" id="KZT52223.1"/>
    </source>
</evidence>
<dbReference type="AlphaFoldDB" id="A0A165D7D1"/>
<gene>
    <name evidence="8" type="ORF">CALCODRAFT_441936</name>
</gene>
<evidence type="ECO:0000259" key="7">
    <source>
        <dbReference type="Pfam" id="PF00755"/>
    </source>
</evidence>
<dbReference type="InterPro" id="IPR042231">
    <property type="entry name" value="Cho/carn_acyl_trans_2"/>
</dbReference>
<feature type="region of interest" description="Disordered" evidence="6">
    <location>
        <begin position="1"/>
        <end position="23"/>
    </location>
</feature>
<dbReference type="Proteomes" id="UP000076842">
    <property type="component" value="Unassembled WGS sequence"/>
</dbReference>
<dbReference type="InterPro" id="IPR000542">
    <property type="entry name" value="Carn_acyl_trans"/>
</dbReference>
<dbReference type="InParanoid" id="A0A165D7D1"/>
<dbReference type="PROSITE" id="PS00440">
    <property type="entry name" value="ACYLTRANSF_C_2"/>
    <property type="match status" value="1"/>
</dbReference>
<proteinExistence type="inferred from homology"/>
<dbReference type="STRING" id="1353952.A0A165D7D1"/>
<dbReference type="GO" id="GO:0016746">
    <property type="term" value="F:acyltransferase activity"/>
    <property type="evidence" value="ECO:0007669"/>
    <property type="project" value="UniProtKB-KW"/>
</dbReference>
<dbReference type="InterPro" id="IPR039551">
    <property type="entry name" value="Cho/carn_acyl_trans"/>
</dbReference>
<evidence type="ECO:0000313" key="9">
    <source>
        <dbReference type="Proteomes" id="UP000076842"/>
    </source>
</evidence>
<dbReference type="PANTHER" id="PTHR22589:SF107">
    <property type="entry name" value="CHOLINE_CARNITINE ACYLTRANSFERASE DOMAIN-CONTAINING PROTEIN"/>
    <property type="match status" value="1"/>
</dbReference>
<organism evidence="8 9">
    <name type="scientific">Calocera cornea HHB12733</name>
    <dbReference type="NCBI Taxonomy" id="1353952"/>
    <lineage>
        <taxon>Eukaryota</taxon>
        <taxon>Fungi</taxon>
        <taxon>Dikarya</taxon>
        <taxon>Basidiomycota</taxon>
        <taxon>Agaricomycotina</taxon>
        <taxon>Dacrymycetes</taxon>
        <taxon>Dacrymycetales</taxon>
        <taxon>Dacrymycetaceae</taxon>
        <taxon>Calocera</taxon>
    </lineage>
</organism>
<dbReference type="InterPro" id="IPR023213">
    <property type="entry name" value="CAT-like_dom_sf"/>
</dbReference>
<dbReference type="OrthoDB" id="240216at2759"/>
<dbReference type="Pfam" id="PF00755">
    <property type="entry name" value="Carn_acyltransf"/>
    <property type="match status" value="1"/>
</dbReference>
<comment type="similarity">
    <text evidence="1 5">Belongs to the carnitine/choline acetyltransferase family.</text>
</comment>
<dbReference type="Gene3D" id="3.30.559.70">
    <property type="entry name" value="Choline/Carnitine o-acyltransferase, domain 2"/>
    <property type="match status" value="1"/>
</dbReference>
<evidence type="ECO:0000256" key="6">
    <source>
        <dbReference type="SAM" id="MobiDB-lite"/>
    </source>
</evidence>
<reference evidence="8 9" key="1">
    <citation type="journal article" date="2016" name="Mol. Biol. Evol.">
        <title>Comparative Genomics of Early-Diverging Mushroom-Forming Fungi Provides Insights into the Origins of Lignocellulose Decay Capabilities.</title>
        <authorList>
            <person name="Nagy L.G."/>
            <person name="Riley R."/>
            <person name="Tritt A."/>
            <person name="Adam C."/>
            <person name="Daum C."/>
            <person name="Floudas D."/>
            <person name="Sun H."/>
            <person name="Yadav J.S."/>
            <person name="Pangilinan J."/>
            <person name="Larsson K.H."/>
            <person name="Matsuura K."/>
            <person name="Barry K."/>
            <person name="Labutti K."/>
            <person name="Kuo R."/>
            <person name="Ohm R.A."/>
            <person name="Bhattacharya S.S."/>
            <person name="Shirouzu T."/>
            <person name="Yoshinaga Y."/>
            <person name="Martin F.M."/>
            <person name="Grigoriev I.V."/>
            <person name="Hibbett D.S."/>
        </authorList>
    </citation>
    <scope>NUCLEOTIDE SEQUENCE [LARGE SCALE GENOMIC DNA]</scope>
    <source>
        <strain evidence="8 9">HHB12733</strain>
    </source>
</reference>
<evidence type="ECO:0000256" key="3">
    <source>
        <dbReference type="ARBA" id="ARBA00023315"/>
    </source>
</evidence>
<feature type="domain" description="Choline/carnitine acyltransferase" evidence="7">
    <location>
        <begin position="25"/>
        <end position="645"/>
    </location>
</feature>
<feature type="active site" description="Proton acceptor" evidence="4">
    <location>
        <position position="362"/>
    </location>
</feature>